<accession>A0A6B1G4M5</accession>
<evidence type="ECO:0000256" key="1">
    <source>
        <dbReference type="SAM" id="Phobius"/>
    </source>
</evidence>
<evidence type="ECO:0000313" key="2">
    <source>
        <dbReference type="EMBL" id="MYH63380.1"/>
    </source>
</evidence>
<keyword evidence="1" id="KW-1133">Transmembrane helix</keyword>
<protein>
    <recommendedName>
        <fullName evidence="3">Sulfatase</fullName>
    </recommendedName>
</protein>
<organism evidence="2">
    <name type="scientific">Caldilineaceae bacterium SB0675_bin_29</name>
    <dbReference type="NCBI Taxonomy" id="2605266"/>
    <lineage>
        <taxon>Bacteria</taxon>
        <taxon>Bacillati</taxon>
        <taxon>Chloroflexota</taxon>
        <taxon>Caldilineae</taxon>
        <taxon>Caldilineales</taxon>
        <taxon>Caldilineaceae</taxon>
    </lineage>
</organism>
<feature type="transmembrane region" description="Helical" evidence="1">
    <location>
        <begin position="35"/>
        <end position="54"/>
    </location>
</feature>
<dbReference type="EMBL" id="VYDA01000606">
    <property type="protein sequence ID" value="MYH63380.1"/>
    <property type="molecule type" value="Genomic_DNA"/>
</dbReference>
<keyword evidence="1" id="KW-0472">Membrane</keyword>
<keyword evidence="1" id="KW-0812">Transmembrane</keyword>
<proteinExistence type="predicted"/>
<name>A0A6B1G4M5_9CHLR</name>
<feature type="transmembrane region" description="Helical" evidence="1">
    <location>
        <begin position="122"/>
        <end position="141"/>
    </location>
</feature>
<sequence length="228" mass="26072">MSIAIWRREPDLLRFNSEIVLFVALWAVIRPLRHVAVRILFVVTYLLVFFYYLYEGASLTFFSVEPVFYTQLRMATEGFSFFLQNARVTTAFVAGILVLIGGGAALVARIALYVLPERGPGPATRVALVLLTLLIAVQALYRSDLLARPEMVFSSITAKLLRNIGESRRIFLDVQQIEESEAAPVEDYSQFDLVKRPPIYIIFCESYGSVIYKRNDWRSLYRELTARL</sequence>
<feature type="transmembrane region" description="Helical" evidence="1">
    <location>
        <begin position="12"/>
        <end position="29"/>
    </location>
</feature>
<gene>
    <name evidence="2" type="ORF">F4148_17045</name>
</gene>
<reference evidence="2" key="1">
    <citation type="submission" date="2019-09" db="EMBL/GenBank/DDBJ databases">
        <title>Characterisation of the sponge microbiome using genome-centric metagenomics.</title>
        <authorList>
            <person name="Engelberts J.P."/>
            <person name="Robbins S.J."/>
            <person name="De Goeij J.M."/>
            <person name="Aranda M."/>
            <person name="Bell S.C."/>
            <person name="Webster N.S."/>
        </authorList>
    </citation>
    <scope>NUCLEOTIDE SEQUENCE</scope>
    <source>
        <strain evidence="2">SB0675_bin_29</strain>
    </source>
</reference>
<feature type="transmembrane region" description="Helical" evidence="1">
    <location>
        <begin position="91"/>
        <end position="116"/>
    </location>
</feature>
<evidence type="ECO:0008006" key="3">
    <source>
        <dbReference type="Google" id="ProtNLM"/>
    </source>
</evidence>
<feature type="non-terminal residue" evidence="2">
    <location>
        <position position="228"/>
    </location>
</feature>
<comment type="caution">
    <text evidence="2">The sequence shown here is derived from an EMBL/GenBank/DDBJ whole genome shotgun (WGS) entry which is preliminary data.</text>
</comment>
<dbReference type="AlphaFoldDB" id="A0A6B1G4M5"/>